<name>A0ABU7RG66_9BACT</name>
<keyword evidence="4 5" id="KW-0472">Membrane</keyword>
<evidence type="ECO:0000313" key="7">
    <source>
        <dbReference type="Proteomes" id="UP001357452"/>
    </source>
</evidence>
<sequence length="203" mass="22697">MSNHKPLHNRIPVFIVGAIEGIIVILAIFCFMQAQGTHLQHLYLYTTIAIVFIAALLYGGAYYTRKEELDASDTESKTLKIYKALDIDDRLKDAMIADTIEEKKNWELSWQHEDNVTSSLTPQGYASSMLLGFITGSLFILLNNYFMQMPDYKALLLPLLVLGFLGYTKYKYSNKNPLTGMLLIALSGIAAAVGAYYAGGFFI</sequence>
<keyword evidence="7" id="KW-1185">Reference proteome</keyword>
<organism evidence="6 7">
    <name type="scientific">Niabella digestorum</name>
    <dbReference type="NCBI Taxonomy" id="3117701"/>
    <lineage>
        <taxon>Bacteria</taxon>
        <taxon>Pseudomonadati</taxon>
        <taxon>Bacteroidota</taxon>
        <taxon>Chitinophagia</taxon>
        <taxon>Chitinophagales</taxon>
        <taxon>Chitinophagaceae</taxon>
        <taxon>Niabella</taxon>
    </lineage>
</organism>
<dbReference type="RefSeq" id="WP_330974372.1">
    <property type="nucleotide sequence ID" value="NZ_JAZGLY010000003.1"/>
</dbReference>
<feature type="transmembrane region" description="Helical" evidence="5">
    <location>
        <begin position="43"/>
        <end position="63"/>
    </location>
</feature>
<evidence type="ECO:0000256" key="3">
    <source>
        <dbReference type="ARBA" id="ARBA00022989"/>
    </source>
</evidence>
<evidence type="ECO:0000313" key="6">
    <source>
        <dbReference type="EMBL" id="MEE6186963.1"/>
    </source>
</evidence>
<dbReference type="EMBL" id="JAZGLY010000003">
    <property type="protein sequence ID" value="MEE6186963.1"/>
    <property type="molecule type" value="Genomic_DNA"/>
</dbReference>
<dbReference type="Proteomes" id="UP001357452">
    <property type="component" value="Unassembled WGS sequence"/>
</dbReference>
<evidence type="ECO:0000256" key="1">
    <source>
        <dbReference type="ARBA" id="ARBA00004127"/>
    </source>
</evidence>
<protein>
    <submittedName>
        <fullName evidence="6">VIT1/CCC1 transporter family protein</fullName>
    </submittedName>
</protein>
<keyword evidence="3 5" id="KW-1133">Transmembrane helix</keyword>
<feature type="transmembrane region" description="Helical" evidence="5">
    <location>
        <begin position="178"/>
        <end position="198"/>
    </location>
</feature>
<accession>A0ABU7RG66</accession>
<feature type="transmembrane region" description="Helical" evidence="5">
    <location>
        <begin position="124"/>
        <end position="142"/>
    </location>
</feature>
<feature type="transmembrane region" description="Helical" evidence="5">
    <location>
        <begin position="12"/>
        <end position="31"/>
    </location>
</feature>
<proteinExistence type="predicted"/>
<evidence type="ECO:0000256" key="2">
    <source>
        <dbReference type="ARBA" id="ARBA00022692"/>
    </source>
</evidence>
<feature type="transmembrane region" description="Helical" evidence="5">
    <location>
        <begin position="154"/>
        <end position="172"/>
    </location>
</feature>
<dbReference type="InterPro" id="IPR008217">
    <property type="entry name" value="Ccc1_fam"/>
</dbReference>
<keyword evidence="2 5" id="KW-0812">Transmembrane</keyword>
<comment type="caution">
    <text evidence="6">The sequence shown here is derived from an EMBL/GenBank/DDBJ whole genome shotgun (WGS) entry which is preliminary data.</text>
</comment>
<comment type="subcellular location">
    <subcellularLocation>
        <location evidence="1">Endomembrane system</location>
        <topology evidence="1">Multi-pass membrane protein</topology>
    </subcellularLocation>
</comment>
<evidence type="ECO:0000256" key="4">
    <source>
        <dbReference type="ARBA" id="ARBA00023136"/>
    </source>
</evidence>
<reference evidence="6 7" key="1">
    <citation type="submission" date="2024-01" db="EMBL/GenBank/DDBJ databases">
        <title>Niabella digestum sp. nov., isolated from waste digestion system.</title>
        <authorList>
            <person name="Zhang L."/>
        </authorList>
    </citation>
    <scope>NUCLEOTIDE SEQUENCE [LARGE SCALE GENOMIC DNA]</scope>
    <source>
        <strain evidence="6 7">A18</strain>
    </source>
</reference>
<dbReference type="Pfam" id="PF01988">
    <property type="entry name" value="VIT1"/>
    <property type="match status" value="1"/>
</dbReference>
<evidence type="ECO:0000256" key="5">
    <source>
        <dbReference type="SAM" id="Phobius"/>
    </source>
</evidence>
<gene>
    <name evidence="6" type="ORF">V2H41_06730</name>
</gene>